<evidence type="ECO:0000256" key="3">
    <source>
        <dbReference type="SAM" id="MobiDB-lite"/>
    </source>
</evidence>
<dbReference type="InterPro" id="IPR004550">
    <property type="entry name" value="AsnASE_II"/>
</dbReference>
<dbReference type="InterPro" id="IPR006034">
    <property type="entry name" value="Asparaginase/glutaminase-like"/>
</dbReference>
<dbReference type="Pfam" id="PF00710">
    <property type="entry name" value="Asparaginase"/>
    <property type="match status" value="1"/>
</dbReference>
<gene>
    <name evidence="6" type="ORF">P2L57_08860</name>
</gene>
<dbReference type="Proteomes" id="UP001220022">
    <property type="component" value="Unassembled WGS sequence"/>
</dbReference>
<organism evidence="6 7">
    <name type="scientific">Streptantibioticus ferralitis</name>
    <dbReference type="NCBI Taxonomy" id="236510"/>
    <lineage>
        <taxon>Bacteria</taxon>
        <taxon>Bacillati</taxon>
        <taxon>Actinomycetota</taxon>
        <taxon>Actinomycetes</taxon>
        <taxon>Kitasatosporales</taxon>
        <taxon>Streptomycetaceae</taxon>
        <taxon>Streptantibioticus</taxon>
    </lineage>
</organism>
<protein>
    <submittedName>
        <fullName evidence="6">Asparaginase</fullName>
    </submittedName>
</protein>
<feature type="domain" description="L-asparaginase N-terminal" evidence="4">
    <location>
        <begin position="39"/>
        <end position="226"/>
    </location>
</feature>
<sequence>MKCSDTSGRKNSGMRAMDETGAEAIDVNAESTEPRDRSVAVFSLGGTIAMTTDPATGAALPALSARQLLESVPGLAALSVSLRVHDVRNLPGASLSLADLDALHSAIAAETAGGTDGIVVVQGTDTIEETAFYLDLLHRGDIPVVVTGAMRNPTQPGPDGPANLHAAILAASSPLLRGAGCVVVLGDEIHAARTVTKSHTTSPAAFTSPGSGPLGLVAEGQVWLHHGLPYRTALRPADEEVRDGVRVLLHTVTLADDGLLLDLLLDGTEDRCHGLVVAGFGVGHVPQGLVPSLERLAARIPVVLTSRTGAGPVLAGTYGFPGSERDLLSRGLIRGGDLSPYKARLLLHRLLATGRQLPDIAAAFGRRG</sequence>
<dbReference type="InterPro" id="IPR040919">
    <property type="entry name" value="Asparaginase_C"/>
</dbReference>
<evidence type="ECO:0000313" key="6">
    <source>
        <dbReference type="EMBL" id="MDF2255831.1"/>
    </source>
</evidence>
<reference evidence="6 7" key="1">
    <citation type="submission" date="2023-03" db="EMBL/GenBank/DDBJ databases">
        <title>Draft genome sequence of type strain Streptomyces ferralitis JCM 14344.</title>
        <authorList>
            <person name="Klaysubun C."/>
            <person name="Duangmal K."/>
        </authorList>
    </citation>
    <scope>NUCLEOTIDE SEQUENCE [LARGE SCALE GENOMIC DNA]</scope>
    <source>
        <strain evidence="6 7">JCM 14344</strain>
    </source>
</reference>
<dbReference type="PANTHER" id="PTHR11707">
    <property type="entry name" value="L-ASPARAGINASE"/>
    <property type="match status" value="1"/>
</dbReference>
<comment type="caution">
    <text evidence="6">The sequence shown here is derived from an EMBL/GenBank/DDBJ whole genome shotgun (WGS) entry which is preliminary data.</text>
</comment>
<dbReference type="PIRSF" id="PIRSF500176">
    <property type="entry name" value="L_ASNase"/>
    <property type="match status" value="1"/>
</dbReference>
<dbReference type="SUPFAM" id="SSF53774">
    <property type="entry name" value="Glutaminase/Asparaginase"/>
    <property type="match status" value="1"/>
</dbReference>
<evidence type="ECO:0000313" key="7">
    <source>
        <dbReference type="Proteomes" id="UP001220022"/>
    </source>
</evidence>
<name>A0ABT5YW73_9ACTN</name>
<dbReference type="EMBL" id="JARHTQ010000004">
    <property type="protein sequence ID" value="MDF2255831.1"/>
    <property type="molecule type" value="Genomic_DNA"/>
</dbReference>
<dbReference type="InterPro" id="IPR037152">
    <property type="entry name" value="L-asparaginase_N_sf"/>
</dbReference>
<accession>A0ABT5YW73</accession>
<evidence type="ECO:0000256" key="2">
    <source>
        <dbReference type="ARBA" id="ARBA00022801"/>
    </source>
</evidence>
<dbReference type="InterPro" id="IPR036152">
    <property type="entry name" value="Asp/glu_Ase-like_sf"/>
</dbReference>
<keyword evidence="7" id="KW-1185">Reference proteome</keyword>
<dbReference type="Gene3D" id="3.40.50.1170">
    <property type="entry name" value="L-asparaginase, N-terminal domain"/>
    <property type="match status" value="1"/>
</dbReference>
<dbReference type="PRINTS" id="PR00139">
    <property type="entry name" value="ASNGLNASE"/>
</dbReference>
<dbReference type="PIRSF" id="PIRSF001220">
    <property type="entry name" value="L-ASNase_gatD"/>
    <property type="match status" value="1"/>
</dbReference>
<evidence type="ECO:0000259" key="5">
    <source>
        <dbReference type="Pfam" id="PF17763"/>
    </source>
</evidence>
<keyword evidence="2" id="KW-0378">Hydrolase</keyword>
<dbReference type="PANTHER" id="PTHR11707:SF28">
    <property type="entry name" value="60 KDA LYSOPHOSPHOLIPASE"/>
    <property type="match status" value="1"/>
</dbReference>
<evidence type="ECO:0000256" key="1">
    <source>
        <dbReference type="ARBA" id="ARBA00010518"/>
    </source>
</evidence>
<dbReference type="PROSITE" id="PS51732">
    <property type="entry name" value="ASN_GLN_ASE_3"/>
    <property type="match status" value="1"/>
</dbReference>
<comment type="similarity">
    <text evidence="1">Belongs to the asparaginase 1 family.</text>
</comment>
<dbReference type="Gene3D" id="3.40.50.40">
    <property type="match status" value="1"/>
</dbReference>
<dbReference type="InterPro" id="IPR027474">
    <property type="entry name" value="L-asparaginase_N"/>
</dbReference>
<dbReference type="Pfam" id="PF17763">
    <property type="entry name" value="Asparaginase_C"/>
    <property type="match status" value="1"/>
</dbReference>
<feature type="compositionally biased region" description="Polar residues" evidence="3">
    <location>
        <begin position="1"/>
        <end position="10"/>
    </location>
</feature>
<evidence type="ECO:0000259" key="4">
    <source>
        <dbReference type="Pfam" id="PF00710"/>
    </source>
</evidence>
<feature type="domain" description="Asparaginase/glutaminase C-terminal" evidence="5">
    <location>
        <begin position="255"/>
        <end position="364"/>
    </location>
</feature>
<dbReference type="SFLD" id="SFLDS00057">
    <property type="entry name" value="Glutaminase/Asparaginase"/>
    <property type="match status" value="1"/>
</dbReference>
<feature type="region of interest" description="Disordered" evidence="3">
    <location>
        <begin position="1"/>
        <end position="20"/>
    </location>
</feature>
<dbReference type="SMART" id="SM00870">
    <property type="entry name" value="Asparaginase"/>
    <property type="match status" value="1"/>
</dbReference>
<dbReference type="InterPro" id="IPR027473">
    <property type="entry name" value="L-asparaginase_C"/>
</dbReference>
<dbReference type="CDD" id="cd08964">
    <property type="entry name" value="L-asparaginase_II"/>
    <property type="match status" value="1"/>
</dbReference>
<proteinExistence type="inferred from homology"/>